<evidence type="ECO:0000313" key="3">
    <source>
        <dbReference type="EMBL" id="MAA12952.1"/>
    </source>
</evidence>
<accession>A0A224YGM0</accession>
<evidence type="ECO:0000256" key="2">
    <source>
        <dbReference type="SAM" id="SignalP"/>
    </source>
</evidence>
<feature type="region of interest" description="Disordered" evidence="1">
    <location>
        <begin position="29"/>
        <end position="81"/>
    </location>
</feature>
<proteinExistence type="predicted"/>
<feature type="chain" id="PRO_5012985430" description="Secreted protein" evidence="2">
    <location>
        <begin position="26"/>
        <end position="81"/>
    </location>
</feature>
<dbReference type="EMBL" id="GFPF01001806">
    <property type="protein sequence ID" value="MAA12952.1"/>
    <property type="molecule type" value="Transcribed_RNA"/>
</dbReference>
<dbReference type="AlphaFoldDB" id="A0A224YGM0"/>
<organism evidence="3">
    <name type="scientific">Rhipicephalus zambeziensis</name>
    <dbReference type="NCBI Taxonomy" id="60191"/>
    <lineage>
        <taxon>Eukaryota</taxon>
        <taxon>Metazoa</taxon>
        <taxon>Ecdysozoa</taxon>
        <taxon>Arthropoda</taxon>
        <taxon>Chelicerata</taxon>
        <taxon>Arachnida</taxon>
        <taxon>Acari</taxon>
        <taxon>Parasitiformes</taxon>
        <taxon>Ixodida</taxon>
        <taxon>Ixodoidea</taxon>
        <taxon>Ixodidae</taxon>
        <taxon>Rhipicephalinae</taxon>
        <taxon>Rhipicephalus</taxon>
        <taxon>Rhipicephalus</taxon>
    </lineage>
</organism>
<feature type="signal peptide" evidence="2">
    <location>
        <begin position="1"/>
        <end position="25"/>
    </location>
</feature>
<evidence type="ECO:0000256" key="1">
    <source>
        <dbReference type="SAM" id="MobiDB-lite"/>
    </source>
</evidence>
<sequence>MTNTPISKAMAILTAYALFVHVVQESVLASKPGNKNLHQRLRSRPQPPRPPRPPHQPTYQSRQMHVQHKGGFRRRLNGTSS</sequence>
<evidence type="ECO:0008006" key="4">
    <source>
        <dbReference type="Google" id="ProtNLM"/>
    </source>
</evidence>
<name>A0A224YGM0_9ACAR</name>
<feature type="compositionally biased region" description="Basic residues" evidence="1">
    <location>
        <begin position="65"/>
        <end position="81"/>
    </location>
</feature>
<protein>
    <recommendedName>
        <fullName evidence="4">Secreted protein</fullName>
    </recommendedName>
</protein>
<keyword evidence="2" id="KW-0732">Signal</keyword>
<reference evidence="3" key="1">
    <citation type="journal article" date="2017" name="Parasit. Vectors">
        <title>Sialotranscriptomics of Rhipicephalus zambeziensis reveals intricate expression profiles of secretory proteins and suggests tight temporal transcriptional regulation during blood-feeding.</title>
        <authorList>
            <person name="de Castro M.H."/>
            <person name="de Klerk D."/>
            <person name="Pienaar R."/>
            <person name="Rees D.J.G."/>
            <person name="Mans B.J."/>
        </authorList>
    </citation>
    <scope>NUCLEOTIDE SEQUENCE</scope>
    <source>
        <tissue evidence="3">Salivary glands</tissue>
    </source>
</reference>
<feature type="compositionally biased region" description="Pro residues" evidence="1">
    <location>
        <begin position="45"/>
        <end position="56"/>
    </location>
</feature>